<feature type="transmembrane region" description="Helical" evidence="2">
    <location>
        <begin position="52"/>
        <end position="70"/>
    </location>
</feature>
<evidence type="ECO:0000256" key="1">
    <source>
        <dbReference type="SAM" id="MobiDB-lite"/>
    </source>
</evidence>
<accession>A0A140ICU0</accession>
<feature type="region of interest" description="Disordered" evidence="1">
    <location>
        <begin position="1"/>
        <end position="25"/>
    </location>
</feature>
<feature type="transmembrane region" description="Helical" evidence="2">
    <location>
        <begin position="173"/>
        <end position="199"/>
    </location>
</feature>
<keyword evidence="4" id="KW-1185">Reference proteome</keyword>
<feature type="transmembrane region" description="Helical" evidence="2">
    <location>
        <begin position="124"/>
        <end position="150"/>
    </location>
</feature>
<evidence type="ECO:0008006" key="5">
    <source>
        <dbReference type="Google" id="ProtNLM"/>
    </source>
</evidence>
<name>A0A140ICU0_9RHOO</name>
<reference evidence="4" key="1">
    <citation type="submission" date="2016-03" db="EMBL/GenBank/DDBJ databases">
        <authorList>
            <person name="Ma C."/>
            <person name="Zhou S."/>
            <person name="Yang G."/>
        </authorList>
    </citation>
    <scope>NUCLEOTIDE SEQUENCE [LARGE SCALE GENOMIC DNA]</scope>
    <source>
        <strain evidence="4">SgZ-1</strain>
    </source>
</reference>
<keyword evidence="2" id="KW-0472">Membrane</keyword>
<feature type="transmembrane region" description="Helical" evidence="2">
    <location>
        <begin position="76"/>
        <end position="96"/>
    </location>
</feature>
<evidence type="ECO:0000313" key="3">
    <source>
        <dbReference type="EMBL" id="AMO35565.1"/>
    </source>
</evidence>
<feature type="transmembrane region" description="Helical" evidence="2">
    <location>
        <begin position="224"/>
        <end position="247"/>
    </location>
</feature>
<dbReference type="Pfam" id="PF09955">
    <property type="entry name" value="DUF2189"/>
    <property type="match status" value="1"/>
</dbReference>
<protein>
    <recommendedName>
        <fullName evidence="5">Integral membrane protein</fullName>
    </recommendedName>
</protein>
<dbReference type="STRING" id="1134435.AC731_000495"/>
<dbReference type="AlphaFoldDB" id="A0A140ICU0"/>
<dbReference type="Proteomes" id="UP000036902">
    <property type="component" value="Chromosome"/>
</dbReference>
<dbReference type="KEGG" id="thu:AC731_000495"/>
<gene>
    <name evidence="3" type="ORF">AC731_000495</name>
</gene>
<proteinExistence type="predicted"/>
<keyword evidence="2" id="KW-1133">Transmembrane helix</keyword>
<evidence type="ECO:0000256" key="2">
    <source>
        <dbReference type="SAM" id="Phobius"/>
    </source>
</evidence>
<organism evidence="3 4">
    <name type="scientific">Thauera humireducens</name>
    <dbReference type="NCBI Taxonomy" id="1134435"/>
    <lineage>
        <taxon>Bacteria</taxon>
        <taxon>Pseudomonadati</taxon>
        <taxon>Pseudomonadota</taxon>
        <taxon>Betaproteobacteria</taxon>
        <taxon>Rhodocyclales</taxon>
        <taxon>Zoogloeaceae</taxon>
        <taxon>Thauera</taxon>
    </lineage>
</organism>
<sequence length="271" mass="29800">MAQQNENRPDSHKPADDDPGPPFPRVREVPAGAPLRWIGRGLGDLRACPIPSLFYGFCFTGMGLLLTVMFRHAYEYTAALTSGFLILGPFLAMGLYELSRRRERGESCTLAPTLTVWRRNAGNIGVFAVVLGVVFLVWARASLVVFALFYTEEMPSLSGFVGQMLRLENLEFLGVYFGVGLIFAFVAFAASVVSIPLMLDRNQDAVSAMLASFGALLRNPAPMLLWAVLIVSLTLIGFLTFHVGLVLTMPIVGHATWHAYRDLVEPMAERS</sequence>
<feature type="compositionally biased region" description="Basic and acidic residues" evidence="1">
    <location>
        <begin position="7"/>
        <end position="16"/>
    </location>
</feature>
<dbReference type="RefSeq" id="WP_048708637.1">
    <property type="nucleotide sequence ID" value="NZ_CP014646.1"/>
</dbReference>
<dbReference type="EMBL" id="CP014646">
    <property type="protein sequence ID" value="AMO35565.1"/>
    <property type="molecule type" value="Genomic_DNA"/>
</dbReference>
<keyword evidence="2" id="KW-0812">Transmembrane</keyword>
<dbReference type="InterPro" id="IPR018692">
    <property type="entry name" value="DUF2189"/>
</dbReference>
<evidence type="ECO:0000313" key="4">
    <source>
        <dbReference type="Proteomes" id="UP000036902"/>
    </source>
</evidence>